<dbReference type="KEGG" id="cdo:CDOO_05185"/>
<dbReference type="STRING" id="558173.CDOO_05185"/>
<feature type="compositionally biased region" description="Acidic residues" evidence="1">
    <location>
        <begin position="40"/>
        <end position="54"/>
    </location>
</feature>
<dbReference type="EMBL" id="CP006764">
    <property type="protein sequence ID" value="AIT60711.1"/>
    <property type="molecule type" value="Genomic_DNA"/>
</dbReference>
<accession>A0A097IF10</accession>
<sequence>MSNFPSDPNYDSTNSPNVVPENDDDLLAQDTGSYPGTGEEAPENEDELVDEQGEESFPASDPPATY</sequence>
<dbReference type="HOGENOM" id="CLU_2823788_0_0_11"/>
<dbReference type="AlphaFoldDB" id="A0A097IF10"/>
<protein>
    <submittedName>
        <fullName evidence="2">Uncharacterized protein</fullName>
    </submittedName>
</protein>
<feature type="region of interest" description="Disordered" evidence="1">
    <location>
        <begin position="1"/>
        <end position="66"/>
    </location>
</feature>
<evidence type="ECO:0000313" key="3">
    <source>
        <dbReference type="Proteomes" id="UP000029914"/>
    </source>
</evidence>
<reference evidence="2 3" key="1">
    <citation type="submission" date="2013-09" db="EMBL/GenBank/DDBJ databases">
        <title>Complete genome sequence of Corynebacterium doosanense CAU 212(T) (=DSM 45436(T)), isolated from activated sludge.</title>
        <authorList>
            <person name="Schaffert L."/>
            <person name="Albersmeier A."/>
            <person name="Kalinowski J."/>
            <person name="Ruckert C."/>
        </authorList>
    </citation>
    <scope>NUCLEOTIDE SEQUENCE [LARGE SCALE GENOMIC DNA]</scope>
    <source>
        <strain evidence="2 3">CAU 212</strain>
    </source>
</reference>
<proteinExistence type="predicted"/>
<feature type="compositionally biased region" description="Polar residues" evidence="1">
    <location>
        <begin position="1"/>
        <end position="17"/>
    </location>
</feature>
<evidence type="ECO:0000313" key="2">
    <source>
        <dbReference type="EMBL" id="AIT60711.1"/>
    </source>
</evidence>
<dbReference type="OrthoDB" id="4428045at2"/>
<evidence type="ECO:0000256" key="1">
    <source>
        <dbReference type="SAM" id="MobiDB-lite"/>
    </source>
</evidence>
<name>A0A097IF10_9CORY</name>
<gene>
    <name evidence="2" type="ORF">CDOO_05185</name>
</gene>
<keyword evidence="3" id="KW-1185">Reference proteome</keyword>
<dbReference type="RefSeq" id="WP_018022641.1">
    <property type="nucleotide sequence ID" value="NZ_AQUX01000010.1"/>
</dbReference>
<dbReference type="Proteomes" id="UP000029914">
    <property type="component" value="Chromosome"/>
</dbReference>
<organism evidence="2 3">
    <name type="scientific">Corynebacterium doosanense CAU 212 = DSM 45436</name>
    <dbReference type="NCBI Taxonomy" id="558173"/>
    <lineage>
        <taxon>Bacteria</taxon>
        <taxon>Bacillati</taxon>
        <taxon>Actinomycetota</taxon>
        <taxon>Actinomycetes</taxon>
        <taxon>Mycobacteriales</taxon>
        <taxon>Corynebacteriaceae</taxon>
        <taxon>Corynebacterium</taxon>
    </lineage>
</organism>